<keyword evidence="1" id="KW-0482">Metalloprotease</keyword>
<evidence type="ECO:0000313" key="5">
    <source>
        <dbReference type="Proteomes" id="UP000037425"/>
    </source>
</evidence>
<dbReference type="InterPro" id="IPR015995">
    <property type="entry name" value="MlrC_N"/>
</dbReference>
<dbReference type="Proteomes" id="UP000037425">
    <property type="component" value="Unassembled WGS sequence"/>
</dbReference>
<dbReference type="EMBL" id="LGAP01000031">
    <property type="protein sequence ID" value="KOF13990.1"/>
    <property type="molecule type" value="Genomic_DNA"/>
</dbReference>
<comment type="caution">
    <text evidence="4">The sequence shown here is derived from an EMBL/GenBank/DDBJ whole genome shotgun (WGS) entry which is preliminary data.</text>
</comment>
<dbReference type="InterPro" id="IPR009197">
    <property type="entry name" value="MlrC"/>
</dbReference>
<feature type="domain" description="Microcystin LR degradation protein MlrC N-terminal" evidence="3">
    <location>
        <begin position="4"/>
        <end position="286"/>
    </location>
</feature>
<dbReference type="InterPro" id="IPR010799">
    <property type="entry name" value="MlrC_C"/>
</dbReference>
<proteinExistence type="inferred from homology"/>
<evidence type="ECO:0000313" key="4">
    <source>
        <dbReference type="EMBL" id="KOF13990.1"/>
    </source>
</evidence>
<dbReference type="GO" id="GO:0006508">
    <property type="term" value="P:proteolysis"/>
    <property type="evidence" value="ECO:0007669"/>
    <property type="project" value="UniProtKB-KW"/>
</dbReference>
<comment type="function">
    <text evidence="1">Involved in peptidolytic degradation of cyclic heptapeptide hepatotoxin microcystin (MC).</text>
</comment>
<dbReference type="Pfam" id="PF07364">
    <property type="entry name" value="DUF1485"/>
    <property type="match status" value="1"/>
</dbReference>
<dbReference type="PIRSF" id="PIRSF012702">
    <property type="entry name" value="UCP012702"/>
    <property type="match status" value="1"/>
</dbReference>
<gene>
    <name evidence="4" type="ORF">AC244_28930</name>
</gene>
<name>A0A0L8BHF5_ENSAD</name>
<dbReference type="PATRIC" id="fig|106592.7.peg.4926"/>
<sequence length="512" mass="54847">MSFKVAVLEFNQETNTFSKLKTGFKDFEMCHYFRGAAIEDNCRGTNSEIGGFIDCCDRYGWEPVYTVAARAEPGGRVDEATRLRFVADVTAALDGQRLDGVFIVFHGAMCTETADDAQIQLLETVRGIVGPDLPVAATFDLHANSAPEMAALLDIAVSFRTYPHVDMAECARKAGALLEAAMRKEITPAIAIRQPPMINGCNDGRTTHACAMTELLEIADAIAGEDGILATSINAGFYDADIHNTGPSAVICYDRARVSDADAIAHAERLCDEIWQRREHQDQQLPLNALPGAIAEHFAAKRKAGPLVIADFSDNPGCGAYSDSTCLLTGLLQAGVTNATFGAMCDPAVVTDLIEAGLGAEREVTLGCKIDPAVGGGPIRVRGMVQAISDGRIIFEGPMFQGLPASLGPSVRFHVSGIDILISSERQQLLDQNLFRAVGIEPARYDIVVVKSQQHFRAAFGPIASEIIEVDADGLSTANIGARSYSRVRRPVYPLDREAEIVTAAASADVLA</sequence>
<keyword evidence="1" id="KW-0645">Protease</keyword>
<feature type="domain" description="Microcystin LR degradation protein MlrC C-terminal" evidence="2">
    <location>
        <begin position="309"/>
        <end position="487"/>
    </location>
</feature>
<evidence type="ECO:0000259" key="3">
    <source>
        <dbReference type="Pfam" id="PF07364"/>
    </source>
</evidence>
<dbReference type="Pfam" id="PF07171">
    <property type="entry name" value="MlrC_C"/>
    <property type="match status" value="1"/>
</dbReference>
<comment type="similarity">
    <text evidence="1">Belongs to the peptidase M81 family.</text>
</comment>
<dbReference type="OrthoDB" id="9782658at2"/>
<keyword evidence="1" id="KW-0479">Metal-binding</keyword>
<dbReference type="AlphaFoldDB" id="A0A0L8BHF5"/>
<dbReference type="GO" id="GO:0008237">
    <property type="term" value="F:metallopeptidase activity"/>
    <property type="evidence" value="ECO:0007669"/>
    <property type="project" value="UniProtKB-KW"/>
</dbReference>
<accession>A0A0L8BHF5</accession>
<dbReference type="GO" id="GO:0046872">
    <property type="term" value="F:metal ion binding"/>
    <property type="evidence" value="ECO:0007669"/>
    <property type="project" value="UniProtKB-KW"/>
</dbReference>
<keyword evidence="1" id="KW-0378">Hydrolase</keyword>
<reference evidence="5" key="1">
    <citation type="submission" date="2015-07" db="EMBL/GenBank/DDBJ databases">
        <title>Whole genome sequence of an Ensifer adhaerens strain isolated from a cave pool in the Wind Cave National Park.</title>
        <authorList>
            <person name="Eng W.W.H."/>
            <person name="Gan H.M."/>
            <person name="Barton H.A."/>
            <person name="Savka M.A."/>
        </authorList>
    </citation>
    <scope>NUCLEOTIDE SEQUENCE [LARGE SCALE GENOMIC DNA]</scope>
    <source>
        <strain evidence="5">SD006</strain>
    </source>
</reference>
<comment type="cofactor">
    <cofactor evidence="1">
        <name>Zn(2+)</name>
        <dbReference type="ChEBI" id="CHEBI:29105"/>
    </cofactor>
    <text evidence="1">Binds 1 zinc ion per subunit.</text>
</comment>
<protein>
    <recommendedName>
        <fullName evidence="1">Microcystinase C</fullName>
        <shortName evidence="1">MlrC</shortName>
    </recommendedName>
</protein>
<evidence type="ECO:0000259" key="2">
    <source>
        <dbReference type="Pfam" id="PF07171"/>
    </source>
</evidence>
<organism evidence="4 5">
    <name type="scientific">Ensifer adhaerens</name>
    <name type="common">Sinorhizobium morelense</name>
    <dbReference type="NCBI Taxonomy" id="106592"/>
    <lineage>
        <taxon>Bacteria</taxon>
        <taxon>Pseudomonadati</taxon>
        <taxon>Pseudomonadota</taxon>
        <taxon>Alphaproteobacteria</taxon>
        <taxon>Hyphomicrobiales</taxon>
        <taxon>Rhizobiaceae</taxon>
        <taxon>Sinorhizobium/Ensifer group</taxon>
        <taxon>Ensifer</taxon>
    </lineage>
</organism>
<evidence type="ECO:0000256" key="1">
    <source>
        <dbReference type="PIRNR" id="PIRNR012702"/>
    </source>
</evidence>